<dbReference type="PANTHER" id="PTHR30329:SF20">
    <property type="entry name" value="EXPORTED PROTEIN"/>
    <property type="match status" value="1"/>
</dbReference>
<dbReference type="OrthoDB" id="7030052at2"/>
<evidence type="ECO:0000313" key="6">
    <source>
        <dbReference type="Proteomes" id="UP000244064"/>
    </source>
</evidence>
<dbReference type="PROSITE" id="PS51257">
    <property type="entry name" value="PROKAR_LIPOPROTEIN"/>
    <property type="match status" value="1"/>
</dbReference>
<organism evidence="5 6">
    <name type="scientific">Pseudomonas mangrovi</name>
    <dbReference type="NCBI Taxonomy" id="2161748"/>
    <lineage>
        <taxon>Bacteria</taxon>
        <taxon>Pseudomonadati</taxon>
        <taxon>Pseudomonadota</taxon>
        <taxon>Gammaproteobacteria</taxon>
        <taxon>Pseudomonadales</taxon>
        <taxon>Pseudomonadaceae</taxon>
        <taxon>Pseudomonas</taxon>
    </lineage>
</organism>
<name>A0A2T5PDE9_9PSED</name>
<dbReference type="RefSeq" id="WP_108105238.1">
    <property type="nucleotide sequence ID" value="NZ_QASN01000006.1"/>
</dbReference>
<dbReference type="PANTHER" id="PTHR30329">
    <property type="entry name" value="STATOR ELEMENT OF FLAGELLAR MOTOR COMPLEX"/>
    <property type="match status" value="1"/>
</dbReference>
<dbReference type="GO" id="GO:0016020">
    <property type="term" value="C:membrane"/>
    <property type="evidence" value="ECO:0007669"/>
    <property type="project" value="UniProtKB-UniRule"/>
</dbReference>
<dbReference type="SUPFAM" id="SSF103088">
    <property type="entry name" value="OmpA-like"/>
    <property type="match status" value="1"/>
</dbReference>
<protein>
    <recommendedName>
        <fullName evidence="4">OmpA-like domain-containing protein</fullName>
    </recommendedName>
</protein>
<evidence type="ECO:0000256" key="3">
    <source>
        <dbReference type="SAM" id="SignalP"/>
    </source>
</evidence>
<evidence type="ECO:0000256" key="1">
    <source>
        <dbReference type="PROSITE-ProRule" id="PRU00473"/>
    </source>
</evidence>
<accession>A0A2T5PDE9</accession>
<feature type="region of interest" description="Disordered" evidence="2">
    <location>
        <begin position="205"/>
        <end position="229"/>
    </location>
</feature>
<dbReference type="PROSITE" id="PS51123">
    <property type="entry name" value="OMPA_2"/>
    <property type="match status" value="1"/>
</dbReference>
<dbReference type="CDD" id="cd07185">
    <property type="entry name" value="OmpA_C-like"/>
    <property type="match status" value="1"/>
</dbReference>
<dbReference type="Pfam" id="PF00691">
    <property type="entry name" value="OmpA"/>
    <property type="match status" value="1"/>
</dbReference>
<dbReference type="InterPro" id="IPR050330">
    <property type="entry name" value="Bact_OuterMem_StrucFunc"/>
</dbReference>
<dbReference type="EMBL" id="QASN01000006">
    <property type="protein sequence ID" value="PTU75727.1"/>
    <property type="molecule type" value="Genomic_DNA"/>
</dbReference>
<comment type="caution">
    <text evidence="5">The sequence shown here is derived from an EMBL/GenBank/DDBJ whole genome shotgun (WGS) entry which is preliminary data.</text>
</comment>
<evidence type="ECO:0000259" key="4">
    <source>
        <dbReference type="PROSITE" id="PS51123"/>
    </source>
</evidence>
<proteinExistence type="predicted"/>
<evidence type="ECO:0000313" key="5">
    <source>
        <dbReference type="EMBL" id="PTU75727.1"/>
    </source>
</evidence>
<keyword evidence="3" id="KW-0732">Signal</keyword>
<dbReference type="InterPro" id="IPR036737">
    <property type="entry name" value="OmpA-like_sf"/>
</dbReference>
<dbReference type="AlphaFoldDB" id="A0A2T5PDE9"/>
<dbReference type="Proteomes" id="UP000244064">
    <property type="component" value="Unassembled WGS sequence"/>
</dbReference>
<dbReference type="Gene3D" id="3.30.1330.60">
    <property type="entry name" value="OmpA-like domain"/>
    <property type="match status" value="1"/>
</dbReference>
<feature type="chain" id="PRO_5015568687" description="OmpA-like domain-containing protein" evidence="3">
    <location>
        <begin position="18"/>
        <end position="229"/>
    </location>
</feature>
<gene>
    <name evidence="5" type="ORF">DBO85_03375</name>
</gene>
<feature type="signal peptide" evidence="3">
    <location>
        <begin position="1"/>
        <end position="17"/>
    </location>
</feature>
<keyword evidence="6" id="KW-1185">Reference proteome</keyword>
<feature type="domain" description="OmpA-like" evidence="4">
    <location>
        <begin position="63"/>
        <end position="181"/>
    </location>
</feature>
<dbReference type="InterPro" id="IPR006665">
    <property type="entry name" value="OmpA-like"/>
</dbReference>
<keyword evidence="1" id="KW-0472">Membrane</keyword>
<sequence length="229" mass="24849">MTLLKSLPLFVCLGLLAACSSREVEPEVPQMPPPEVSQAWLDEYEPKVKEAIVGSGFELERKENVLLVIAPADLTFNKDRPSMLMPSTLGPFSKMAKLVEADERVGILILGHADSSGAYQLNRDLSRDRAASVTAIFRLSGLKQDRLLRQGVGSDMPRAANDSKEGRALNRRVEIILTRKDTLVALISQYNRPSPAVAATVAVPAPDKPAEPAKSTAKPTPRVVAAKEQ</sequence>
<evidence type="ECO:0000256" key="2">
    <source>
        <dbReference type="SAM" id="MobiDB-lite"/>
    </source>
</evidence>
<reference evidence="5 6" key="1">
    <citation type="submission" date="2018-04" db="EMBL/GenBank/DDBJ databases">
        <title>Pseudomonas sp. nov., isolated from mangrove soil.</title>
        <authorList>
            <person name="Chen C."/>
        </authorList>
    </citation>
    <scope>NUCLEOTIDE SEQUENCE [LARGE SCALE GENOMIC DNA]</scope>
    <source>
        <strain evidence="5 6">TC-11</strain>
    </source>
</reference>